<reference evidence="1 2" key="1">
    <citation type="submission" date="2019-05" db="EMBL/GenBank/DDBJ databases">
        <title>Another draft genome of Portunus trituberculatus and its Hox gene families provides insights of decapod evolution.</title>
        <authorList>
            <person name="Jeong J.-H."/>
            <person name="Song I."/>
            <person name="Kim S."/>
            <person name="Choi T."/>
            <person name="Kim D."/>
            <person name="Ryu S."/>
            <person name="Kim W."/>
        </authorList>
    </citation>
    <scope>NUCLEOTIDE SEQUENCE [LARGE SCALE GENOMIC DNA]</scope>
    <source>
        <tissue evidence="1">Muscle</tissue>
    </source>
</reference>
<comment type="caution">
    <text evidence="1">The sequence shown here is derived from an EMBL/GenBank/DDBJ whole genome shotgun (WGS) entry which is preliminary data.</text>
</comment>
<dbReference type="EMBL" id="VSRR010054061">
    <property type="protein sequence ID" value="MPC80454.1"/>
    <property type="molecule type" value="Genomic_DNA"/>
</dbReference>
<protein>
    <submittedName>
        <fullName evidence="1">Uncharacterized protein</fullName>
    </submittedName>
</protein>
<sequence length="50" mass="5686">MRQQRITPARFNTPGWRREYFWSSPRLQNSSIGTYPGGACTQAEGSLVPE</sequence>
<evidence type="ECO:0000313" key="2">
    <source>
        <dbReference type="Proteomes" id="UP000324222"/>
    </source>
</evidence>
<accession>A0A5B7IIU3</accession>
<gene>
    <name evidence="1" type="ORF">E2C01_075034</name>
</gene>
<name>A0A5B7IIU3_PORTR</name>
<proteinExistence type="predicted"/>
<dbReference type="Proteomes" id="UP000324222">
    <property type="component" value="Unassembled WGS sequence"/>
</dbReference>
<dbReference type="AlphaFoldDB" id="A0A5B7IIU3"/>
<keyword evidence="2" id="KW-1185">Reference proteome</keyword>
<evidence type="ECO:0000313" key="1">
    <source>
        <dbReference type="EMBL" id="MPC80454.1"/>
    </source>
</evidence>
<organism evidence="1 2">
    <name type="scientific">Portunus trituberculatus</name>
    <name type="common">Swimming crab</name>
    <name type="synonym">Neptunus trituberculatus</name>
    <dbReference type="NCBI Taxonomy" id="210409"/>
    <lineage>
        <taxon>Eukaryota</taxon>
        <taxon>Metazoa</taxon>
        <taxon>Ecdysozoa</taxon>
        <taxon>Arthropoda</taxon>
        <taxon>Crustacea</taxon>
        <taxon>Multicrustacea</taxon>
        <taxon>Malacostraca</taxon>
        <taxon>Eumalacostraca</taxon>
        <taxon>Eucarida</taxon>
        <taxon>Decapoda</taxon>
        <taxon>Pleocyemata</taxon>
        <taxon>Brachyura</taxon>
        <taxon>Eubrachyura</taxon>
        <taxon>Portunoidea</taxon>
        <taxon>Portunidae</taxon>
        <taxon>Portuninae</taxon>
        <taxon>Portunus</taxon>
    </lineage>
</organism>